<dbReference type="SUPFAM" id="SSF159659">
    <property type="entry name" value="Cgl1923-like"/>
    <property type="match status" value="1"/>
</dbReference>
<name>A0A387BVT2_9MICO</name>
<dbReference type="InterPro" id="IPR008492">
    <property type="entry name" value="Rv2714-like"/>
</dbReference>
<sequence>MRNPRELYELTAAAMDVPAGLPLVGGLTGFADAGGTVSQLGAYTLENLPRHELIALFDNDILLDYRARRPTFTFEQDHLTDYAPPKLALYLVDDEVGRPFLFLHGYEPDFEWEAFSAAVIGLIETLEVSSTTWVHAIPMPVPHTRPLSVTVSGNNAELIEQLSAWRPRTQAPATAMHLIEYRLTEREHLTTGFVVLVPHYLGDTEYPAALITALQSIAASTGLVFPTDFLRDDDRDFVANINEQVQSNQELERLVGALEERHDTYMQDNPIKRGLADAGNLPSADEIAAELEQFLAHQRRHGKDDAGDSLD</sequence>
<dbReference type="RefSeq" id="WP_120790547.1">
    <property type="nucleotide sequence ID" value="NZ_CP032624.1"/>
</dbReference>
<evidence type="ECO:0000256" key="1">
    <source>
        <dbReference type="SAM" id="Coils"/>
    </source>
</evidence>
<feature type="coiled-coil region" evidence="1">
    <location>
        <begin position="241"/>
        <end position="268"/>
    </location>
</feature>
<protein>
    <submittedName>
        <fullName evidence="2">PAC2 family protein</fullName>
    </submittedName>
</protein>
<dbReference type="Gene3D" id="3.40.50.10900">
    <property type="entry name" value="PAC-like subunit"/>
    <property type="match status" value="1"/>
</dbReference>
<dbReference type="OrthoDB" id="3733464at2"/>
<accession>A0A387BVT2</accession>
<dbReference type="AlphaFoldDB" id="A0A387BVT2"/>
<gene>
    <name evidence="2" type="ORF">D7I44_16835</name>
</gene>
<keyword evidence="3" id="KW-1185">Reference proteome</keyword>
<dbReference type="InterPro" id="IPR038389">
    <property type="entry name" value="PSMG2_sf"/>
</dbReference>
<dbReference type="Proteomes" id="UP000275069">
    <property type="component" value="Chromosome"/>
</dbReference>
<organism evidence="2 3">
    <name type="scientific">Gryllotalpicola protaetiae</name>
    <dbReference type="NCBI Taxonomy" id="2419771"/>
    <lineage>
        <taxon>Bacteria</taxon>
        <taxon>Bacillati</taxon>
        <taxon>Actinomycetota</taxon>
        <taxon>Actinomycetes</taxon>
        <taxon>Micrococcales</taxon>
        <taxon>Microbacteriaceae</taxon>
        <taxon>Gryllotalpicola</taxon>
    </lineage>
</organism>
<evidence type="ECO:0000313" key="2">
    <source>
        <dbReference type="EMBL" id="AYG05019.1"/>
    </source>
</evidence>
<dbReference type="Pfam" id="PF09754">
    <property type="entry name" value="PAC2"/>
    <property type="match status" value="1"/>
</dbReference>
<keyword evidence="1" id="KW-0175">Coiled coil</keyword>
<proteinExistence type="predicted"/>
<evidence type="ECO:0000313" key="3">
    <source>
        <dbReference type="Proteomes" id="UP000275069"/>
    </source>
</evidence>
<dbReference type="EMBL" id="CP032624">
    <property type="protein sequence ID" value="AYG05019.1"/>
    <property type="molecule type" value="Genomic_DNA"/>
</dbReference>
<reference evidence="2 3" key="1">
    <citation type="submission" date="2018-09" db="EMBL/GenBank/DDBJ databases">
        <title>Genome sequencing of strain 2DFW10M-5.</title>
        <authorList>
            <person name="Heo J."/>
            <person name="Kim S.-J."/>
            <person name="Kwon S.-W."/>
        </authorList>
    </citation>
    <scope>NUCLEOTIDE SEQUENCE [LARGE SCALE GENOMIC DNA]</scope>
    <source>
        <strain evidence="2 3">2DFW10M-5</strain>
    </source>
</reference>
<dbReference type="InterPro" id="IPR019151">
    <property type="entry name" value="Proteasome_assmbl_chaperone_2"/>
</dbReference>
<dbReference type="PIRSF" id="PIRSF028754">
    <property type="entry name" value="UCP028754"/>
    <property type="match status" value="1"/>
</dbReference>
<dbReference type="Gene3D" id="1.10.287.100">
    <property type="match status" value="1"/>
</dbReference>
<dbReference type="KEGG" id="gry:D7I44_16835"/>